<evidence type="ECO:0000313" key="2">
    <source>
        <dbReference type="EMBL" id="MEW9622710.1"/>
    </source>
</evidence>
<organism evidence="2 3">
    <name type="scientific">Rhodanobacter geophilus</name>
    <dbReference type="NCBI Taxonomy" id="3162488"/>
    <lineage>
        <taxon>Bacteria</taxon>
        <taxon>Pseudomonadati</taxon>
        <taxon>Pseudomonadota</taxon>
        <taxon>Gammaproteobacteria</taxon>
        <taxon>Lysobacterales</taxon>
        <taxon>Rhodanobacteraceae</taxon>
        <taxon>Rhodanobacter</taxon>
    </lineage>
</organism>
<evidence type="ECO:0008006" key="4">
    <source>
        <dbReference type="Google" id="ProtNLM"/>
    </source>
</evidence>
<name>A0ABV3QJE5_9GAMM</name>
<dbReference type="InterPro" id="IPR036770">
    <property type="entry name" value="Ankyrin_rpt-contain_sf"/>
</dbReference>
<dbReference type="EMBL" id="JBFOHL010000001">
    <property type="protein sequence ID" value="MEW9622710.1"/>
    <property type="molecule type" value="Genomic_DNA"/>
</dbReference>
<feature type="signal peptide" evidence="1">
    <location>
        <begin position="1"/>
        <end position="20"/>
    </location>
</feature>
<keyword evidence="1" id="KW-0732">Signal</keyword>
<reference evidence="2 3" key="1">
    <citation type="submission" date="2024-06" db="EMBL/GenBank/DDBJ databases">
        <authorList>
            <person name="Woo H."/>
        </authorList>
    </citation>
    <scope>NUCLEOTIDE SEQUENCE [LARGE SCALE GENOMIC DNA]</scope>
    <source>
        <strain evidence="2 3">S2-g</strain>
    </source>
</reference>
<comment type="caution">
    <text evidence="2">The sequence shown here is derived from an EMBL/GenBank/DDBJ whole genome shotgun (WGS) entry which is preliminary data.</text>
</comment>
<keyword evidence="3" id="KW-1185">Reference proteome</keyword>
<dbReference type="Proteomes" id="UP001556170">
    <property type="component" value="Unassembled WGS sequence"/>
</dbReference>
<accession>A0ABV3QJE5</accession>
<proteinExistence type="predicted"/>
<dbReference type="RefSeq" id="WP_367843026.1">
    <property type="nucleotide sequence ID" value="NZ_JBFOHL010000001.1"/>
</dbReference>
<sequence>MLARLALIACAFCALQPAIAAKPAPAANLCRQALPTIRGLWQQGVYDAPRAVAVVMVDAIDGKLPQVRRGLAMLPAAEQARWRQLAMITAANAYQPTVVDGLLDDGAAVDGTVRLPPFKSAFHDQMLDAMGHDPRYGGPGAVKALQSAGILDGNRGPLLGPALPLVAQCGDVATLDVLLRHHANLMARTAPNVVDALTAAVVSGNGAVVIRLLDHGADVCADDRRIRKPGTTLASIGRRQHLPEALVQRLTCHARAAAALP</sequence>
<feature type="chain" id="PRO_5046632782" description="Ankyrin repeat domain-containing protein" evidence="1">
    <location>
        <begin position="21"/>
        <end position="261"/>
    </location>
</feature>
<evidence type="ECO:0000256" key="1">
    <source>
        <dbReference type="SAM" id="SignalP"/>
    </source>
</evidence>
<dbReference type="Gene3D" id="1.25.40.20">
    <property type="entry name" value="Ankyrin repeat-containing domain"/>
    <property type="match status" value="1"/>
</dbReference>
<protein>
    <recommendedName>
        <fullName evidence="4">Ankyrin repeat domain-containing protein</fullName>
    </recommendedName>
</protein>
<evidence type="ECO:0000313" key="3">
    <source>
        <dbReference type="Proteomes" id="UP001556170"/>
    </source>
</evidence>
<dbReference type="SUPFAM" id="SSF48403">
    <property type="entry name" value="Ankyrin repeat"/>
    <property type="match status" value="1"/>
</dbReference>
<gene>
    <name evidence="2" type="ORF">ABQJ56_00495</name>
</gene>